<evidence type="ECO:0000259" key="3">
    <source>
        <dbReference type="Pfam" id="PF20705"/>
    </source>
</evidence>
<organism evidence="4 5">
    <name type="scientific">Zostera marina</name>
    <name type="common">Eelgrass</name>
    <dbReference type="NCBI Taxonomy" id="29655"/>
    <lineage>
        <taxon>Eukaryota</taxon>
        <taxon>Viridiplantae</taxon>
        <taxon>Streptophyta</taxon>
        <taxon>Embryophyta</taxon>
        <taxon>Tracheophyta</taxon>
        <taxon>Spermatophyta</taxon>
        <taxon>Magnoliopsida</taxon>
        <taxon>Liliopsida</taxon>
        <taxon>Zosteraceae</taxon>
        <taxon>Zostera</taxon>
    </lineage>
</organism>
<gene>
    <name evidence="4" type="ORF">ZOSMA_34G00690</name>
</gene>
<dbReference type="EMBL" id="LFYR01001099">
    <property type="protein sequence ID" value="KMZ64790.1"/>
    <property type="molecule type" value="Genomic_DNA"/>
</dbReference>
<keyword evidence="2" id="KW-0812">Transmembrane</keyword>
<dbReference type="Proteomes" id="UP000036987">
    <property type="component" value="Unassembled WGS sequence"/>
</dbReference>
<feature type="transmembrane region" description="Helical" evidence="2">
    <location>
        <begin position="183"/>
        <end position="200"/>
    </location>
</feature>
<feature type="region of interest" description="Disordered" evidence="1">
    <location>
        <begin position="108"/>
        <end position="128"/>
    </location>
</feature>
<dbReference type="PANTHER" id="PTHR33646">
    <property type="entry name" value="GB|AAF00631.1"/>
    <property type="match status" value="1"/>
</dbReference>
<dbReference type="PANTHER" id="PTHR33646:SF6">
    <property type="entry name" value="TRANSMEMBRANE PROTEIN"/>
    <property type="match status" value="1"/>
</dbReference>
<accession>A0A0K9P9E0</accession>
<dbReference type="InterPro" id="IPR045883">
    <property type="entry name" value="At4g13530-like"/>
</dbReference>
<evidence type="ECO:0000256" key="2">
    <source>
        <dbReference type="SAM" id="Phobius"/>
    </source>
</evidence>
<evidence type="ECO:0000313" key="4">
    <source>
        <dbReference type="EMBL" id="KMZ64790.1"/>
    </source>
</evidence>
<evidence type="ECO:0000313" key="5">
    <source>
        <dbReference type="Proteomes" id="UP000036987"/>
    </source>
</evidence>
<dbReference type="AlphaFoldDB" id="A0A0K9P9E0"/>
<sequence>MAEMEEYTAELLDWELLQHPNEIPSLETDDSETQNYLVVDSDDGVTVEVRSRGSDGEMAVGSELEEEKGKGMVEVPGDVNSSDLMGRMYVEEEKKEGSYGGVEIVKKIESKSDDSQHPEEVSDEVDRSITSKANSLESETIPMKKSETENIPIISNGISSKLVLFWKLPLDLIKYCIFNMKPVWSISIAAMAVMGFVMLGKRRWYRLKKKKNQTIPVNLSFSGSKRASQSVSRVARLNEAFTTIRRLPLIKASFPASGITPWPAMA</sequence>
<comment type="caution">
    <text evidence="4">The sequence shown here is derived from an EMBL/GenBank/DDBJ whole genome shotgun (WGS) entry which is preliminary data.</text>
</comment>
<feature type="region of interest" description="Disordered" evidence="1">
    <location>
        <begin position="51"/>
        <end position="75"/>
    </location>
</feature>
<dbReference type="InterPro" id="IPR049224">
    <property type="entry name" value="DUF6821"/>
</dbReference>
<protein>
    <recommendedName>
        <fullName evidence="3">DUF6821 domain-containing protein</fullName>
    </recommendedName>
</protein>
<reference evidence="5" key="1">
    <citation type="journal article" date="2016" name="Nature">
        <title>The genome of the seagrass Zostera marina reveals angiosperm adaptation to the sea.</title>
        <authorList>
            <person name="Olsen J.L."/>
            <person name="Rouze P."/>
            <person name="Verhelst B."/>
            <person name="Lin Y.-C."/>
            <person name="Bayer T."/>
            <person name="Collen J."/>
            <person name="Dattolo E."/>
            <person name="De Paoli E."/>
            <person name="Dittami S."/>
            <person name="Maumus F."/>
            <person name="Michel G."/>
            <person name="Kersting A."/>
            <person name="Lauritano C."/>
            <person name="Lohaus R."/>
            <person name="Toepel M."/>
            <person name="Tonon T."/>
            <person name="Vanneste K."/>
            <person name="Amirebrahimi M."/>
            <person name="Brakel J."/>
            <person name="Bostroem C."/>
            <person name="Chovatia M."/>
            <person name="Grimwood J."/>
            <person name="Jenkins J.W."/>
            <person name="Jueterbock A."/>
            <person name="Mraz A."/>
            <person name="Stam W.T."/>
            <person name="Tice H."/>
            <person name="Bornberg-Bauer E."/>
            <person name="Green P.J."/>
            <person name="Pearson G.A."/>
            <person name="Procaccini G."/>
            <person name="Duarte C.M."/>
            <person name="Schmutz J."/>
            <person name="Reusch T.B.H."/>
            <person name="Van de Peer Y."/>
        </authorList>
    </citation>
    <scope>NUCLEOTIDE SEQUENCE [LARGE SCALE GENOMIC DNA]</scope>
    <source>
        <strain evidence="5">cv. Finnish</strain>
    </source>
</reference>
<evidence type="ECO:0000256" key="1">
    <source>
        <dbReference type="SAM" id="MobiDB-lite"/>
    </source>
</evidence>
<dbReference type="Pfam" id="PF20705">
    <property type="entry name" value="DUF6821"/>
    <property type="match status" value="1"/>
</dbReference>
<name>A0A0K9P9E0_ZOSMR</name>
<keyword evidence="2" id="KW-1133">Transmembrane helix</keyword>
<proteinExistence type="predicted"/>
<keyword evidence="2" id="KW-0472">Membrane</keyword>
<keyword evidence="5" id="KW-1185">Reference proteome</keyword>
<dbReference type="OrthoDB" id="1931521at2759"/>
<feature type="domain" description="DUF6821" evidence="3">
    <location>
        <begin position="115"/>
        <end position="254"/>
    </location>
</feature>